<reference evidence="2" key="1">
    <citation type="journal article" date="2019" name="Microbiology">
        <title>Complete Genome Sequence of an Uncultured Bacterium of the Candidate Phylum Bipolaricaulota.</title>
        <authorList>
            <person name="Kadnikov V.V."/>
            <person name="Mardanov A.V."/>
            <person name="Beletsky A.V."/>
            <person name="Frank Y.A."/>
            <person name="Karnachuk O.V."/>
            <person name="Ravin N.V."/>
        </authorList>
    </citation>
    <scope>NUCLEOTIDE SEQUENCE [LARGE SCALE GENOMIC DNA]</scope>
</reference>
<dbReference type="OrthoDB" id="9799867at2"/>
<name>A0A6I6D5P0_9FIRM</name>
<evidence type="ECO:0000313" key="2">
    <source>
        <dbReference type="Proteomes" id="UP000426444"/>
    </source>
</evidence>
<proteinExistence type="predicted"/>
<dbReference type="Pfam" id="PF03646">
    <property type="entry name" value="FlaG"/>
    <property type="match status" value="1"/>
</dbReference>
<dbReference type="KEGG" id="salq:SYNTR_0103"/>
<dbReference type="EMBL" id="CP046457">
    <property type="protein sequence ID" value="QGT98696.1"/>
    <property type="molecule type" value="Genomic_DNA"/>
</dbReference>
<keyword evidence="2" id="KW-1185">Reference proteome</keyword>
<evidence type="ECO:0008006" key="3">
    <source>
        <dbReference type="Google" id="ProtNLM"/>
    </source>
</evidence>
<dbReference type="SUPFAM" id="SSF160214">
    <property type="entry name" value="FlaG-like"/>
    <property type="match status" value="1"/>
</dbReference>
<dbReference type="PANTHER" id="PTHR37166">
    <property type="entry name" value="PROTEIN FLAG"/>
    <property type="match status" value="1"/>
</dbReference>
<protein>
    <recommendedName>
        <fullName evidence="3">Flagellar protein FlaG</fullName>
    </recommendedName>
</protein>
<accession>A0A6I6D5P0</accession>
<dbReference type="AlphaFoldDB" id="A0A6I6D5P0"/>
<dbReference type="Gene3D" id="3.30.160.170">
    <property type="entry name" value="FlaG-like"/>
    <property type="match status" value="1"/>
</dbReference>
<dbReference type="PANTHER" id="PTHR37166:SF1">
    <property type="entry name" value="PROTEIN FLAG"/>
    <property type="match status" value="1"/>
</dbReference>
<dbReference type="Proteomes" id="UP000426444">
    <property type="component" value="Chromosome"/>
</dbReference>
<sequence>MELLHNTRFSNNIFAINHSTKSRDFQDKVATTKSNIEDFTFAELENDVKKVNERLKSMEKTFEYTIHHDTNRIMVKIFDSREDKLIREIPSEKMLDMLANIQEGVGLIIDEST</sequence>
<dbReference type="RefSeq" id="WP_156202665.1">
    <property type="nucleotide sequence ID" value="NZ_CP046457.1"/>
</dbReference>
<organism evidence="1 2">
    <name type="scientific">Candidatus Syntrophocurvum alkaliphilum</name>
    <dbReference type="NCBI Taxonomy" id="2293317"/>
    <lineage>
        <taxon>Bacteria</taxon>
        <taxon>Bacillati</taxon>
        <taxon>Bacillota</taxon>
        <taxon>Clostridia</taxon>
        <taxon>Eubacteriales</taxon>
        <taxon>Syntrophomonadaceae</taxon>
        <taxon>Candidatus Syntrophocurvum</taxon>
    </lineage>
</organism>
<dbReference type="InterPro" id="IPR035924">
    <property type="entry name" value="FlaG-like_sf"/>
</dbReference>
<gene>
    <name evidence="1" type="ORF">SYNTR_0103</name>
</gene>
<evidence type="ECO:0000313" key="1">
    <source>
        <dbReference type="EMBL" id="QGT98696.1"/>
    </source>
</evidence>
<dbReference type="InterPro" id="IPR005186">
    <property type="entry name" value="FlaG"/>
</dbReference>